<dbReference type="AlphaFoldDB" id="A0A506UE45"/>
<dbReference type="CDD" id="cd16022">
    <property type="entry name" value="sulfatase_like"/>
    <property type="match status" value="1"/>
</dbReference>
<accession>A0A506UE45</accession>
<dbReference type="SUPFAM" id="SSF53649">
    <property type="entry name" value="Alkaline phosphatase-like"/>
    <property type="match status" value="1"/>
</dbReference>
<evidence type="ECO:0000313" key="6">
    <source>
        <dbReference type="Proteomes" id="UP000320314"/>
    </source>
</evidence>
<dbReference type="GO" id="GO:0008484">
    <property type="term" value="F:sulfuric ester hydrolase activity"/>
    <property type="evidence" value="ECO:0007669"/>
    <property type="project" value="TreeGrafter"/>
</dbReference>
<gene>
    <name evidence="5" type="ORF">FJU11_02655</name>
</gene>
<dbReference type="Proteomes" id="UP000320314">
    <property type="component" value="Unassembled WGS sequence"/>
</dbReference>
<evidence type="ECO:0000256" key="2">
    <source>
        <dbReference type="ARBA" id="ARBA00022801"/>
    </source>
</evidence>
<reference evidence="5 6" key="1">
    <citation type="submission" date="2019-06" db="EMBL/GenBank/DDBJ databases">
        <authorList>
            <person name="Li M."/>
        </authorList>
    </citation>
    <scope>NUCLEOTIDE SEQUENCE [LARGE SCALE GENOMIC DNA]</scope>
    <source>
        <strain evidence="5 6">BGMRC6574</strain>
    </source>
</reference>
<protein>
    <submittedName>
        <fullName evidence="5">Arylsulfatase</fullName>
    </submittedName>
</protein>
<evidence type="ECO:0000256" key="1">
    <source>
        <dbReference type="ARBA" id="ARBA00022723"/>
    </source>
</evidence>
<dbReference type="GO" id="GO:0046872">
    <property type="term" value="F:metal ion binding"/>
    <property type="evidence" value="ECO:0007669"/>
    <property type="project" value="UniProtKB-KW"/>
</dbReference>
<evidence type="ECO:0000313" key="5">
    <source>
        <dbReference type="EMBL" id="TPW31878.1"/>
    </source>
</evidence>
<evidence type="ECO:0000256" key="3">
    <source>
        <dbReference type="SAM" id="MobiDB-lite"/>
    </source>
</evidence>
<dbReference type="PANTHER" id="PTHR45953">
    <property type="entry name" value="IDURONATE 2-SULFATASE"/>
    <property type="match status" value="1"/>
</dbReference>
<dbReference type="EMBL" id="VHLH01000003">
    <property type="protein sequence ID" value="TPW31878.1"/>
    <property type="molecule type" value="Genomic_DNA"/>
</dbReference>
<dbReference type="PANTHER" id="PTHR45953:SF1">
    <property type="entry name" value="IDURONATE 2-SULFATASE"/>
    <property type="match status" value="1"/>
</dbReference>
<keyword evidence="6" id="KW-1185">Reference proteome</keyword>
<proteinExistence type="predicted"/>
<dbReference type="Gene3D" id="3.40.720.10">
    <property type="entry name" value="Alkaline Phosphatase, subunit A"/>
    <property type="match status" value="1"/>
</dbReference>
<feature type="domain" description="Sulfatase N-terminal" evidence="4">
    <location>
        <begin position="6"/>
        <end position="354"/>
    </location>
</feature>
<dbReference type="InterPro" id="IPR000917">
    <property type="entry name" value="Sulfatase_N"/>
</dbReference>
<comment type="caution">
    <text evidence="5">The sequence shown here is derived from an EMBL/GenBank/DDBJ whole genome shotgun (WGS) entry which is preliminary data.</text>
</comment>
<dbReference type="Pfam" id="PF00884">
    <property type="entry name" value="Sulfatase"/>
    <property type="match status" value="1"/>
</dbReference>
<dbReference type="GO" id="GO:0005737">
    <property type="term" value="C:cytoplasm"/>
    <property type="evidence" value="ECO:0007669"/>
    <property type="project" value="TreeGrafter"/>
</dbReference>
<organism evidence="5 6">
    <name type="scientific">Pararhizobium mangrovi</name>
    <dbReference type="NCBI Taxonomy" id="2590452"/>
    <lineage>
        <taxon>Bacteria</taxon>
        <taxon>Pseudomonadati</taxon>
        <taxon>Pseudomonadota</taxon>
        <taxon>Alphaproteobacteria</taxon>
        <taxon>Hyphomicrobiales</taxon>
        <taxon>Rhizobiaceae</taxon>
        <taxon>Rhizobium/Agrobacterium group</taxon>
        <taxon>Pararhizobium</taxon>
    </lineage>
</organism>
<keyword evidence="2" id="KW-0378">Hydrolase</keyword>
<dbReference type="OrthoDB" id="9795675at2"/>
<evidence type="ECO:0000259" key="4">
    <source>
        <dbReference type="Pfam" id="PF00884"/>
    </source>
</evidence>
<sequence>MSAPAPNVLFISVDQWPGYLMGCAGHPVIETPTLDRLAEVGTRYTRCYSEVPICIPARRSMMTGSSARVHGDRDFQPALAMPDMPTLAQCFRDGGYQAFATGKLHVYPPRDRIGFDDVMLAEEGRGQLGGPDDYEIFLADAGRAGKQFLHGMSNNEYSWRPWHLPEDTHVTNWTTTTAARMIKRRDPTRPAFWHVSYTHPHPPLAPLASYIERYRNRTIDDPIMAEWARDPASLPFVLRAVQSYWPHLPPEQLADMRRAFYALCTHIDHQIRILIGTLREEKVLNDTILCFVSDHGDMLGDDGLYAKRLMYEGSANVPFILVDRKNGGRVPAGAANDRLVGLQDIMPTLLDLAGLPVPETCDGLSAIGTEKRDIFYGECLSSERASRMVHDGRYKLIWYPAGNRFQLFDLQEDPREEINLSGSPEASERLAALKRALLDRLYGSDEAWVKDGELVGVDEPEDKVADNRQLSGQRGLHYPPIPPEDPSIAVGSW</sequence>
<name>A0A506UE45_9HYPH</name>
<dbReference type="RefSeq" id="WP_141165475.1">
    <property type="nucleotide sequence ID" value="NZ_VHLH01000003.1"/>
</dbReference>
<feature type="region of interest" description="Disordered" evidence="3">
    <location>
        <begin position="461"/>
        <end position="493"/>
    </location>
</feature>
<dbReference type="InterPro" id="IPR017850">
    <property type="entry name" value="Alkaline_phosphatase_core_sf"/>
</dbReference>
<keyword evidence="1" id="KW-0479">Metal-binding</keyword>